<proteinExistence type="predicted"/>
<name>A0A834IMI1_RHYFE</name>
<protein>
    <submittedName>
        <fullName evidence="1">Uncharacterized protein</fullName>
    </submittedName>
</protein>
<sequence length="101" mass="11727">MRNGTEKRNFRRWKRDARDKDAHMAAIMHQTEIERQICSKLKREIVYSQSDAVFEASTRLVPPLTPSHPLLPPLKPIFSCFQRQLPGRVVAGGEDATRVWR</sequence>
<evidence type="ECO:0000313" key="1">
    <source>
        <dbReference type="EMBL" id="KAF7280598.1"/>
    </source>
</evidence>
<evidence type="ECO:0000313" key="2">
    <source>
        <dbReference type="Proteomes" id="UP000625711"/>
    </source>
</evidence>
<reference evidence="1" key="1">
    <citation type="submission" date="2020-08" db="EMBL/GenBank/DDBJ databases">
        <title>Genome sequencing and assembly of the red palm weevil Rhynchophorus ferrugineus.</title>
        <authorList>
            <person name="Dias G.B."/>
            <person name="Bergman C.M."/>
            <person name="Manee M."/>
        </authorList>
    </citation>
    <scope>NUCLEOTIDE SEQUENCE</scope>
    <source>
        <strain evidence="1">AA-2017</strain>
        <tissue evidence="1">Whole larva</tissue>
    </source>
</reference>
<comment type="caution">
    <text evidence="1">The sequence shown here is derived from an EMBL/GenBank/DDBJ whole genome shotgun (WGS) entry which is preliminary data.</text>
</comment>
<dbReference type="AlphaFoldDB" id="A0A834IMI1"/>
<keyword evidence="2" id="KW-1185">Reference proteome</keyword>
<organism evidence="1 2">
    <name type="scientific">Rhynchophorus ferrugineus</name>
    <name type="common">Red palm weevil</name>
    <name type="synonym">Curculio ferrugineus</name>
    <dbReference type="NCBI Taxonomy" id="354439"/>
    <lineage>
        <taxon>Eukaryota</taxon>
        <taxon>Metazoa</taxon>
        <taxon>Ecdysozoa</taxon>
        <taxon>Arthropoda</taxon>
        <taxon>Hexapoda</taxon>
        <taxon>Insecta</taxon>
        <taxon>Pterygota</taxon>
        <taxon>Neoptera</taxon>
        <taxon>Endopterygota</taxon>
        <taxon>Coleoptera</taxon>
        <taxon>Polyphaga</taxon>
        <taxon>Cucujiformia</taxon>
        <taxon>Curculionidae</taxon>
        <taxon>Dryophthorinae</taxon>
        <taxon>Rhynchophorus</taxon>
    </lineage>
</organism>
<dbReference type="EMBL" id="JAACXV010000281">
    <property type="protein sequence ID" value="KAF7280598.1"/>
    <property type="molecule type" value="Genomic_DNA"/>
</dbReference>
<dbReference type="Proteomes" id="UP000625711">
    <property type="component" value="Unassembled WGS sequence"/>
</dbReference>
<accession>A0A834IMI1</accession>
<gene>
    <name evidence="1" type="ORF">GWI33_005698</name>
</gene>